<accession>A0AAV2G0P5</accession>
<gene>
    <name evidence="1" type="ORF">LTRI10_LOCUS43680</name>
</gene>
<dbReference type="AlphaFoldDB" id="A0AAV2G0P5"/>
<dbReference type="SUPFAM" id="SSF50249">
    <property type="entry name" value="Nucleic acid-binding proteins"/>
    <property type="match status" value="1"/>
</dbReference>
<protein>
    <submittedName>
        <fullName evidence="1">Uncharacterized protein</fullName>
    </submittedName>
</protein>
<organism evidence="1 2">
    <name type="scientific">Linum trigynum</name>
    <dbReference type="NCBI Taxonomy" id="586398"/>
    <lineage>
        <taxon>Eukaryota</taxon>
        <taxon>Viridiplantae</taxon>
        <taxon>Streptophyta</taxon>
        <taxon>Embryophyta</taxon>
        <taxon>Tracheophyta</taxon>
        <taxon>Spermatophyta</taxon>
        <taxon>Magnoliopsida</taxon>
        <taxon>eudicotyledons</taxon>
        <taxon>Gunneridae</taxon>
        <taxon>Pentapetalae</taxon>
        <taxon>rosids</taxon>
        <taxon>fabids</taxon>
        <taxon>Malpighiales</taxon>
        <taxon>Linaceae</taxon>
        <taxon>Linum</taxon>
    </lineage>
</organism>
<name>A0AAV2G0P5_9ROSI</name>
<proteinExistence type="predicted"/>
<dbReference type="Proteomes" id="UP001497516">
    <property type="component" value="Chromosome 7"/>
</dbReference>
<sequence>MAYHLASRFADIRKVVASLPVEFATAGDAATDRDQRKKTLHQLIELSHTNASVEEKHRCGGVVVDIESHVPWYYNSCRLCSRAASRRRDNTFWCSKDWQLQEDQTRVCFKIQLTLRDATSDARFILMGGCGHALVNVSAGLTAAAKGKAKVGEPLLYETTRREFRIGTIMKPLTVCCQLVYIIILT</sequence>
<reference evidence="1 2" key="1">
    <citation type="submission" date="2024-04" db="EMBL/GenBank/DDBJ databases">
        <authorList>
            <person name="Fracassetti M."/>
        </authorList>
    </citation>
    <scope>NUCLEOTIDE SEQUENCE [LARGE SCALE GENOMIC DNA]</scope>
</reference>
<evidence type="ECO:0000313" key="1">
    <source>
        <dbReference type="EMBL" id="CAL1403777.1"/>
    </source>
</evidence>
<keyword evidence="2" id="KW-1185">Reference proteome</keyword>
<dbReference type="EMBL" id="OZ034820">
    <property type="protein sequence ID" value="CAL1403777.1"/>
    <property type="molecule type" value="Genomic_DNA"/>
</dbReference>
<evidence type="ECO:0000313" key="2">
    <source>
        <dbReference type="Proteomes" id="UP001497516"/>
    </source>
</evidence>
<dbReference type="Gene3D" id="2.40.50.140">
    <property type="entry name" value="Nucleic acid-binding proteins"/>
    <property type="match status" value="1"/>
</dbReference>
<dbReference type="InterPro" id="IPR012340">
    <property type="entry name" value="NA-bd_OB-fold"/>
</dbReference>